<dbReference type="Proteomes" id="UP000585681">
    <property type="component" value="Unassembled WGS sequence"/>
</dbReference>
<gene>
    <name evidence="1" type="ORF">GGR17_000110</name>
</gene>
<dbReference type="EMBL" id="JACIEQ010000001">
    <property type="protein sequence ID" value="MBB4020319.1"/>
    <property type="molecule type" value="Genomic_DNA"/>
</dbReference>
<keyword evidence="2" id="KW-1185">Reference proteome</keyword>
<protein>
    <recommendedName>
        <fullName evidence="3">Glycosyl transferase family 2</fullName>
    </recommendedName>
</protein>
<comment type="caution">
    <text evidence="1">The sequence shown here is derived from an EMBL/GenBank/DDBJ whole genome shotgun (WGS) entry which is preliminary data.</text>
</comment>
<accession>A0A840CAE5</accession>
<sequence>MIIANMATYPPRRAAFLRAVAAVAPQVDQLNLVLNEYDAIPRELAGFGNVTAVIPDEDLKDVGKYLPDSSAAEHVFTMDDDILYPADYVATTLSRLAALRHKRVLAGYHGSLYRGWPRLAARLGIRPNRIAAHRRQFRFRDGLAAPVVVDQLGSGVSVMRGCDFPPFDFMKGSQGFVDVRLARWCHEHGILPVCLPRAAGWLSAESFDEALFYSVTQASPPHVAREIWEYAFRVRGRGRHPDRIDDPVQ</sequence>
<reference evidence="1" key="1">
    <citation type="submission" date="2020-08" db="EMBL/GenBank/DDBJ databases">
        <title>Genomic Encyclopedia of Type Strains, Phase IV (KMG-IV): sequencing the most valuable type-strain genomes for metagenomic binning, comparative biology and taxonomic classification.</title>
        <authorList>
            <person name="Goeker M."/>
        </authorList>
    </citation>
    <scope>NUCLEOTIDE SEQUENCE [LARGE SCALE GENOMIC DNA]</scope>
    <source>
        <strain evidence="1">DSM 105040</strain>
    </source>
</reference>
<proteinExistence type="predicted"/>
<evidence type="ECO:0000313" key="1">
    <source>
        <dbReference type="EMBL" id="MBB4020319.1"/>
    </source>
</evidence>
<organism evidence="1 2">
    <name type="scientific">Actibacterium naphthalenivorans</name>
    <dbReference type="NCBI Taxonomy" id="1614693"/>
    <lineage>
        <taxon>Bacteria</taxon>
        <taxon>Pseudomonadati</taxon>
        <taxon>Pseudomonadota</taxon>
        <taxon>Alphaproteobacteria</taxon>
        <taxon>Rhodobacterales</taxon>
        <taxon>Roseobacteraceae</taxon>
        <taxon>Actibacterium</taxon>
    </lineage>
</organism>
<name>A0A840CAE5_9RHOB</name>
<dbReference type="RefSeq" id="WP_054538520.1">
    <property type="nucleotide sequence ID" value="NZ_JACIEQ010000001.1"/>
</dbReference>
<dbReference type="AlphaFoldDB" id="A0A840CAE5"/>
<evidence type="ECO:0008006" key="3">
    <source>
        <dbReference type="Google" id="ProtNLM"/>
    </source>
</evidence>
<evidence type="ECO:0000313" key="2">
    <source>
        <dbReference type="Proteomes" id="UP000585681"/>
    </source>
</evidence>